<organism evidence="4 5">
    <name type="scientific">Lentzea tibetensis</name>
    <dbReference type="NCBI Taxonomy" id="2591470"/>
    <lineage>
        <taxon>Bacteria</taxon>
        <taxon>Bacillati</taxon>
        <taxon>Actinomycetota</taxon>
        <taxon>Actinomycetes</taxon>
        <taxon>Pseudonocardiales</taxon>
        <taxon>Pseudonocardiaceae</taxon>
        <taxon>Lentzea</taxon>
    </lineage>
</organism>
<dbReference type="PANTHER" id="PTHR35807:SF1">
    <property type="entry name" value="TRANSCRIPTIONAL REGULATOR REDD"/>
    <property type="match status" value="1"/>
</dbReference>
<dbReference type="EMBL" id="VOBR01000027">
    <property type="protein sequence ID" value="TWP47333.1"/>
    <property type="molecule type" value="Genomic_DNA"/>
</dbReference>
<dbReference type="SUPFAM" id="SSF48452">
    <property type="entry name" value="TPR-like"/>
    <property type="match status" value="1"/>
</dbReference>
<protein>
    <recommendedName>
        <fullName evidence="3">Bacterial transcriptional activator domain-containing protein</fullName>
    </recommendedName>
</protein>
<keyword evidence="2" id="KW-0804">Transcription</keyword>
<keyword evidence="1" id="KW-0805">Transcription regulation</keyword>
<dbReference type="InterPro" id="IPR051677">
    <property type="entry name" value="AfsR-DnrI-RedD_regulator"/>
</dbReference>
<dbReference type="InterPro" id="IPR011990">
    <property type="entry name" value="TPR-like_helical_dom_sf"/>
</dbReference>
<sequence length="65" mass="6987">MVGEHPLAESLTTALMLALQAVGRPGEALTSYQRIRRRLVDELGLDPGPQLRAAHQAILRGGRTG</sequence>
<dbReference type="Gene3D" id="1.25.40.10">
    <property type="entry name" value="Tetratricopeptide repeat domain"/>
    <property type="match status" value="1"/>
</dbReference>
<dbReference type="PANTHER" id="PTHR35807">
    <property type="entry name" value="TRANSCRIPTIONAL REGULATOR REDD-RELATED"/>
    <property type="match status" value="1"/>
</dbReference>
<feature type="domain" description="Bacterial transcriptional activator" evidence="3">
    <location>
        <begin position="2"/>
        <end position="59"/>
    </location>
</feature>
<proteinExistence type="predicted"/>
<dbReference type="GO" id="GO:0003677">
    <property type="term" value="F:DNA binding"/>
    <property type="evidence" value="ECO:0007669"/>
    <property type="project" value="TreeGrafter"/>
</dbReference>
<dbReference type="Pfam" id="PF03704">
    <property type="entry name" value="BTAD"/>
    <property type="match status" value="1"/>
</dbReference>
<evidence type="ECO:0000313" key="4">
    <source>
        <dbReference type="EMBL" id="TWP47333.1"/>
    </source>
</evidence>
<dbReference type="InterPro" id="IPR005158">
    <property type="entry name" value="BTAD"/>
</dbReference>
<dbReference type="AlphaFoldDB" id="A0A563EK62"/>
<dbReference type="GO" id="GO:0006355">
    <property type="term" value="P:regulation of DNA-templated transcription"/>
    <property type="evidence" value="ECO:0007669"/>
    <property type="project" value="TreeGrafter"/>
</dbReference>
<accession>A0A563EK62</accession>
<dbReference type="Proteomes" id="UP000316639">
    <property type="component" value="Unassembled WGS sequence"/>
</dbReference>
<comment type="caution">
    <text evidence="4">The sequence shown here is derived from an EMBL/GenBank/DDBJ whole genome shotgun (WGS) entry which is preliminary data.</text>
</comment>
<keyword evidence="5" id="KW-1185">Reference proteome</keyword>
<evidence type="ECO:0000313" key="5">
    <source>
        <dbReference type="Proteomes" id="UP000316639"/>
    </source>
</evidence>
<evidence type="ECO:0000256" key="1">
    <source>
        <dbReference type="ARBA" id="ARBA00023015"/>
    </source>
</evidence>
<reference evidence="4 5" key="1">
    <citation type="submission" date="2019-07" db="EMBL/GenBank/DDBJ databases">
        <title>Lentzea xizangensis sp. nov., isolated from Qinghai-Tibetan Plateau Soils.</title>
        <authorList>
            <person name="Huang J."/>
        </authorList>
    </citation>
    <scope>NUCLEOTIDE SEQUENCE [LARGE SCALE GENOMIC DNA]</scope>
    <source>
        <strain evidence="4 5">FXJ1.1311</strain>
    </source>
</reference>
<evidence type="ECO:0000256" key="2">
    <source>
        <dbReference type="ARBA" id="ARBA00023163"/>
    </source>
</evidence>
<dbReference type="OrthoDB" id="4336084at2"/>
<evidence type="ECO:0000259" key="3">
    <source>
        <dbReference type="Pfam" id="PF03704"/>
    </source>
</evidence>
<gene>
    <name evidence="4" type="ORF">FKR81_32980</name>
</gene>
<name>A0A563EK62_9PSEU</name>